<proteinExistence type="predicted"/>
<accession>A0A2H3EYH5</accession>
<dbReference type="Proteomes" id="UP000217790">
    <property type="component" value="Unassembled WGS sequence"/>
</dbReference>
<reference evidence="2" key="1">
    <citation type="journal article" date="2017" name="Nat. Ecol. Evol.">
        <title>Genome expansion and lineage-specific genetic innovations in the forest pathogenic fungi Armillaria.</title>
        <authorList>
            <person name="Sipos G."/>
            <person name="Prasanna A.N."/>
            <person name="Walter M.C."/>
            <person name="O'Connor E."/>
            <person name="Balint B."/>
            <person name="Krizsan K."/>
            <person name="Kiss B."/>
            <person name="Hess J."/>
            <person name="Varga T."/>
            <person name="Slot J."/>
            <person name="Riley R."/>
            <person name="Boka B."/>
            <person name="Rigling D."/>
            <person name="Barry K."/>
            <person name="Lee J."/>
            <person name="Mihaltcheva S."/>
            <person name="LaButti K."/>
            <person name="Lipzen A."/>
            <person name="Waldron R."/>
            <person name="Moloney N.M."/>
            <person name="Sperisen C."/>
            <person name="Kredics L."/>
            <person name="Vagvoelgyi C."/>
            <person name="Patrignani A."/>
            <person name="Fitzpatrick D."/>
            <person name="Nagy I."/>
            <person name="Doyle S."/>
            <person name="Anderson J.B."/>
            <person name="Grigoriev I.V."/>
            <person name="Gueldener U."/>
            <person name="Muensterkoetter M."/>
            <person name="Nagy L.G."/>
        </authorList>
    </citation>
    <scope>NUCLEOTIDE SEQUENCE [LARGE SCALE GENOMIC DNA]</scope>
    <source>
        <strain evidence="2">Ar21-2</strain>
    </source>
</reference>
<organism evidence="1 2">
    <name type="scientific">Armillaria gallica</name>
    <name type="common">Bulbous honey fungus</name>
    <name type="synonym">Armillaria bulbosa</name>
    <dbReference type="NCBI Taxonomy" id="47427"/>
    <lineage>
        <taxon>Eukaryota</taxon>
        <taxon>Fungi</taxon>
        <taxon>Dikarya</taxon>
        <taxon>Basidiomycota</taxon>
        <taxon>Agaricomycotina</taxon>
        <taxon>Agaricomycetes</taxon>
        <taxon>Agaricomycetidae</taxon>
        <taxon>Agaricales</taxon>
        <taxon>Marasmiineae</taxon>
        <taxon>Physalacriaceae</taxon>
        <taxon>Armillaria</taxon>
    </lineage>
</organism>
<gene>
    <name evidence="1" type="ORF">ARMGADRAFT_51169</name>
</gene>
<protein>
    <submittedName>
        <fullName evidence="1">Uncharacterized protein</fullName>
    </submittedName>
</protein>
<dbReference type="InParanoid" id="A0A2H3EYH5"/>
<dbReference type="STRING" id="47427.A0A2H3EYH5"/>
<dbReference type="OrthoDB" id="2107640at2759"/>
<sequence length="585" mass="64881">MATILLLAETDKIVRRKDVGRTLLHCLHGLHSIETALSVFHSFISGMYNHAQPCSDVLALFDPHVGDCACHMRAQMLWDLIEYVSSSPEKRKFLEQAVQLLRESRLKTAILLQKLAKTNGNTSPLGFAPIITLSDIFQKIGFRTFMTLVDANSNPSGTNTPAAEAPFVGPGTNTEGNALSGLDAIVDRSFSPIESSSSDTSSCSSSSSRSHRSITVDVSWDPADAWSVVRFLTFSHLLSIPKRVIFKPGPPAGMIIRVEPLLSYTETEAALEALNLLEGVSLSSLIRPGDRAKKTGLVNECETMQVYISQMSVSWMKKVTVALSLSAAVQRLCGNYAARNTRQIACVSSYLSILPIRVAWLMKGVPILVAIERFCSDGYHIIFHRVTRNPDAWDEYKFVKDQDITATGNANWFDITPVSHDEVISSSWAGQPHVVLIAVSTDGDLEDFYGRLTHNGPSCPGSSQPHNRPCREIENYTNIVQKANFSQLLMLVFAQHEQFPFPLGSQQDGYEYVADCIREELGEEARRLFMKTCLEAYECGTGRSTKTYSFQHVYLELPGVVGRQVKSMMDRKEKPLLGFGRELSR</sequence>
<dbReference type="AlphaFoldDB" id="A0A2H3EYH5"/>
<evidence type="ECO:0000313" key="1">
    <source>
        <dbReference type="EMBL" id="PBL04364.1"/>
    </source>
</evidence>
<evidence type="ECO:0000313" key="2">
    <source>
        <dbReference type="Proteomes" id="UP000217790"/>
    </source>
</evidence>
<dbReference type="EMBL" id="KZ293644">
    <property type="protein sequence ID" value="PBL04364.1"/>
    <property type="molecule type" value="Genomic_DNA"/>
</dbReference>
<name>A0A2H3EYH5_ARMGA</name>
<keyword evidence="2" id="KW-1185">Reference proteome</keyword>